<dbReference type="InterPro" id="IPR009072">
    <property type="entry name" value="Histone-fold"/>
</dbReference>
<proteinExistence type="predicted"/>
<dbReference type="InterPro" id="IPR051377">
    <property type="entry name" value="DNA_Pol-Epsilon_Subunit"/>
</dbReference>
<organism evidence="8 9">
    <name type="scientific">Penicillium cinerascens</name>
    <dbReference type="NCBI Taxonomy" id="70096"/>
    <lineage>
        <taxon>Eukaryota</taxon>
        <taxon>Fungi</taxon>
        <taxon>Dikarya</taxon>
        <taxon>Ascomycota</taxon>
        <taxon>Pezizomycotina</taxon>
        <taxon>Eurotiomycetes</taxon>
        <taxon>Eurotiomycetidae</taxon>
        <taxon>Eurotiales</taxon>
        <taxon>Aspergillaceae</taxon>
        <taxon>Penicillium</taxon>
    </lineage>
</organism>
<dbReference type="PANTHER" id="PTHR46172">
    <property type="entry name" value="DNA POLYMERASE EPSILON SUBUNIT 3"/>
    <property type="match status" value="1"/>
</dbReference>
<dbReference type="EMBL" id="JAPQKR010000004">
    <property type="protein sequence ID" value="KAJ5218525.1"/>
    <property type="molecule type" value="Genomic_DNA"/>
</dbReference>
<dbReference type="GO" id="GO:0006272">
    <property type="term" value="P:leading strand elongation"/>
    <property type="evidence" value="ECO:0007669"/>
    <property type="project" value="TreeGrafter"/>
</dbReference>
<gene>
    <name evidence="8" type="ORF">N7498_000624</name>
</gene>
<evidence type="ECO:0000256" key="4">
    <source>
        <dbReference type="ARBA" id="ARBA00039775"/>
    </source>
</evidence>
<evidence type="ECO:0000256" key="6">
    <source>
        <dbReference type="SAM" id="MobiDB-lite"/>
    </source>
</evidence>
<feature type="domain" description="Transcription factor CBF/NF-Y/archaeal histone" evidence="7">
    <location>
        <begin position="55"/>
        <end position="114"/>
    </location>
</feature>
<dbReference type="OrthoDB" id="1707486at2759"/>
<dbReference type="GO" id="GO:0031490">
    <property type="term" value="F:chromatin DNA binding"/>
    <property type="evidence" value="ECO:0007669"/>
    <property type="project" value="TreeGrafter"/>
</dbReference>
<name>A0A9W9TED9_9EURO</name>
<dbReference type="InterPro" id="IPR003958">
    <property type="entry name" value="CBFA_NFYB_domain"/>
</dbReference>
<dbReference type="GO" id="GO:0031507">
    <property type="term" value="P:heterochromatin formation"/>
    <property type="evidence" value="ECO:0007669"/>
    <property type="project" value="TreeGrafter"/>
</dbReference>
<sequence length="264" mass="28728">MPPRKSTSSMTPAEEGDSLQVSPQQTQADKPITATEQQIKARAEAGVSVDDYLLPRSLTIRLAKAVLPPNTTIQKDAVLAIQKAATVFVSYLSSHANDATLKRTIAPTDVFSALTELEFDSFRARLEQELEAYTEIKAGKRKAKKSDVNGADAPTGEPAAKGDNEDAEMTDQPAKKMKRDDNVEVVIGGDGDGDETQEEEIEEEEADEEAEDEEEEEHEEKKVEDDIDRVEDLDGGSRPMDPDADETDDDDGPGSQLHNDLGLG</sequence>
<dbReference type="CDD" id="cd22928">
    <property type="entry name" value="HFD_POLE3_DPB4"/>
    <property type="match status" value="1"/>
</dbReference>
<dbReference type="AlphaFoldDB" id="A0A9W9TED9"/>
<feature type="compositionally biased region" description="Polar residues" evidence="6">
    <location>
        <begin position="19"/>
        <end position="37"/>
    </location>
</feature>
<dbReference type="GO" id="GO:0008623">
    <property type="term" value="C:CHRAC"/>
    <property type="evidence" value="ECO:0007669"/>
    <property type="project" value="TreeGrafter"/>
</dbReference>
<reference evidence="8" key="2">
    <citation type="journal article" date="2023" name="IMA Fungus">
        <title>Comparative genomic study of the Penicillium genus elucidates a diverse pangenome and 15 lateral gene transfer events.</title>
        <authorList>
            <person name="Petersen C."/>
            <person name="Sorensen T."/>
            <person name="Nielsen M.R."/>
            <person name="Sondergaard T.E."/>
            <person name="Sorensen J.L."/>
            <person name="Fitzpatrick D.A."/>
            <person name="Frisvad J.C."/>
            <person name="Nielsen K.L."/>
        </authorList>
    </citation>
    <scope>NUCLEOTIDE SEQUENCE</scope>
    <source>
        <strain evidence="8">IBT 15544</strain>
    </source>
</reference>
<feature type="compositionally biased region" description="Acidic residues" evidence="6">
    <location>
        <begin position="225"/>
        <end position="234"/>
    </location>
</feature>
<protein>
    <recommendedName>
        <fullName evidence="4">DNA polymerase epsilon subunit D</fullName>
    </recommendedName>
    <alternativeName>
        <fullName evidence="5">DNA polymerase II subunit D</fullName>
    </alternativeName>
</protein>
<dbReference type="GO" id="GO:0008622">
    <property type="term" value="C:epsilon DNA polymerase complex"/>
    <property type="evidence" value="ECO:0007669"/>
    <property type="project" value="TreeGrafter"/>
</dbReference>
<evidence type="ECO:0000313" key="9">
    <source>
        <dbReference type="Proteomes" id="UP001150904"/>
    </source>
</evidence>
<dbReference type="RefSeq" id="XP_058313098.1">
    <property type="nucleotide sequence ID" value="XM_058447687.1"/>
</dbReference>
<dbReference type="GeneID" id="83174987"/>
<evidence type="ECO:0000256" key="3">
    <source>
        <dbReference type="ARBA" id="ARBA00023242"/>
    </source>
</evidence>
<keyword evidence="2" id="KW-0235">DNA replication</keyword>
<dbReference type="GO" id="GO:0006974">
    <property type="term" value="P:DNA damage response"/>
    <property type="evidence" value="ECO:0007669"/>
    <property type="project" value="TreeGrafter"/>
</dbReference>
<accession>A0A9W9TED9</accession>
<dbReference type="PANTHER" id="PTHR46172:SF1">
    <property type="entry name" value="DNA POLYMERASE EPSILON SUBUNIT 3"/>
    <property type="match status" value="1"/>
</dbReference>
<reference evidence="8" key="1">
    <citation type="submission" date="2022-12" db="EMBL/GenBank/DDBJ databases">
        <authorList>
            <person name="Petersen C."/>
        </authorList>
    </citation>
    <scope>NUCLEOTIDE SEQUENCE</scope>
    <source>
        <strain evidence="8">IBT 15544</strain>
    </source>
</reference>
<keyword evidence="3" id="KW-0539">Nucleus</keyword>
<dbReference type="Gene3D" id="1.10.20.10">
    <property type="entry name" value="Histone, subunit A"/>
    <property type="match status" value="1"/>
</dbReference>
<dbReference type="Pfam" id="PF00808">
    <property type="entry name" value="CBFD_NFYB_HMF"/>
    <property type="match status" value="1"/>
</dbReference>
<dbReference type="Proteomes" id="UP001150904">
    <property type="component" value="Unassembled WGS sequence"/>
</dbReference>
<feature type="region of interest" description="Disordered" evidence="6">
    <location>
        <begin position="1"/>
        <end position="37"/>
    </location>
</feature>
<evidence type="ECO:0000313" key="8">
    <source>
        <dbReference type="EMBL" id="KAJ5218525.1"/>
    </source>
</evidence>
<keyword evidence="9" id="KW-1185">Reference proteome</keyword>
<evidence type="ECO:0000259" key="7">
    <source>
        <dbReference type="Pfam" id="PF00808"/>
    </source>
</evidence>
<evidence type="ECO:0000256" key="1">
    <source>
        <dbReference type="ARBA" id="ARBA00004123"/>
    </source>
</evidence>
<comment type="subcellular location">
    <subcellularLocation>
        <location evidence="1">Nucleus</location>
    </subcellularLocation>
</comment>
<feature type="compositionally biased region" description="Polar residues" evidence="6">
    <location>
        <begin position="1"/>
        <end position="11"/>
    </location>
</feature>
<comment type="caution">
    <text evidence="8">The sequence shown here is derived from an EMBL/GenBank/DDBJ whole genome shotgun (WGS) entry which is preliminary data.</text>
</comment>
<evidence type="ECO:0000256" key="5">
    <source>
        <dbReference type="ARBA" id="ARBA00042096"/>
    </source>
</evidence>
<dbReference type="SUPFAM" id="SSF47113">
    <property type="entry name" value="Histone-fold"/>
    <property type="match status" value="1"/>
</dbReference>
<dbReference type="GO" id="GO:0046982">
    <property type="term" value="F:protein heterodimerization activity"/>
    <property type="evidence" value="ECO:0007669"/>
    <property type="project" value="InterPro"/>
</dbReference>
<feature type="region of interest" description="Disordered" evidence="6">
    <location>
        <begin position="139"/>
        <end position="264"/>
    </location>
</feature>
<evidence type="ECO:0000256" key="2">
    <source>
        <dbReference type="ARBA" id="ARBA00022705"/>
    </source>
</evidence>
<feature type="compositionally biased region" description="Acidic residues" evidence="6">
    <location>
        <begin position="191"/>
        <end position="218"/>
    </location>
</feature>
<feature type="compositionally biased region" description="Acidic residues" evidence="6">
    <location>
        <begin position="242"/>
        <end position="252"/>
    </location>
</feature>